<gene>
    <name evidence="1" type="ORF">Q765_15930</name>
</gene>
<keyword evidence="2" id="KW-1185">Reference proteome</keyword>
<dbReference type="EMBL" id="JRLX01000020">
    <property type="protein sequence ID" value="KGO85510.1"/>
    <property type="molecule type" value="Genomic_DNA"/>
</dbReference>
<name>A0A0A2MB50_9FLAO</name>
<dbReference type="RefSeq" id="WP_020214639.1">
    <property type="nucleotide sequence ID" value="NZ_JRLX01000020.1"/>
</dbReference>
<evidence type="ECO:0000313" key="2">
    <source>
        <dbReference type="Proteomes" id="UP000030152"/>
    </source>
</evidence>
<dbReference type="AlphaFoldDB" id="A0A0A2MB50"/>
<comment type="caution">
    <text evidence="1">The sequence shown here is derived from an EMBL/GenBank/DDBJ whole genome shotgun (WGS) entry which is preliminary data.</text>
</comment>
<dbReference type="Proteomes" id="UP000030152">
    <property type="component" value="Unassembled WGS sequence"/>
</dbReference>
<sequence length="62" mass="7145">MIKFSINDEVYQAGKFGLKTALTVWKINHDKDGSVTYNCSASKGRDEQVYTDKQVYYLAELY</sequence>
<accession>A0A0A2MB50</accession>
<evidence type="ECO:0000313" key="1">
    <source>
        <dbReference type="EMBL" id="KGO85510.1"/>
    </source>
</evidence>
<reference evidence="1 2" key="1">
    <citation type="submission" date="2013-09" db="EMBL/GenBank/DDBJ databases">
        <authorList>
            <person name="Zeng Z."/>
            <person name="Chen C."/>
        </authorList>
    </citation>
    <scope>NUCLEOTIDE SEQUENCE [LARGE SCALE GENOMIC DNA]</scope>
    <source>
        <strain evidence="1 2">WB 3.3-2</strain>
    </source>
</reference>
<dbReference type="eggNOG" id="ENOG5030Z98">
    <property type="taxonomic scope" value="Bacteria"/>
</dbReference>
<protein>
    <submittedName>
        <fullName evidence="1">Uncharacterized protein</fullName>
    </submittedName>
</protein>
<dbReference type="OrthoDB" id="1368049at2"/>
<proteinExistence type="predicted"/>
<organism evidence="1 2">
    <name type="scientific">Flavobacterium rivuli WB 3.3-2 = DSM 21788</name>
    <dbReference type="NCBI Taxonomy" id="1121895"/>
    <lineage>
        <taxon>Bacteria</taxon>
        <taxon>Pseudomonadati</taxon>
        <taxon>Bacteroidota</taxon>
        <taxon>Flavobacteriia</taxon>
        <taxon>Flavobacteriales</taxon>
        <taxon>Flavobacteriaceae</taxon>
        <taxon>Flavobacterium</taxon>
    </lineage>
</organism>